<feature type="domain" description="BTB" evidence="1">
    <location>
        <begin position="53"/>
        <end position="118"/>
    </location>
</feature>
<dbReference type="PROSITE" id="PS50097">
    <property type="entry name" value="BTB"/>
    <property type="match status" value="1"/>
</dbReference>
<dbReference type="Proteomes" id="UP000292957">
    <property type="component" value="Unassembled WGS sequence"/>
</dbReference>
<dbReference type="Pfam" id="PF00651">
    <property type="entry name" value="BTB"/>
    <property type="match status" value="1"/>
</dbReference>
<organism evidence="2">
    <name type="scientific">Dichomitus squalens</name>
    <dbReference type="NCBI Taxonomy" id="114155"/>
    <lineage>
        <taxon>Eukaryota</taxon>
        <taxon>Fungi</taxon>
        <taxon>Dikarya</taxon>
        <taxon>Basidiomycota</taxon>
        <taxon>Agaricomycotina</taxon>
        <taxon>Agaricomycetes</taxon>
        <taxon>Polyporales</taxon>
        <taxon>Polyporaceae</taxon>
        <taxon>Dichomitus</taxon>
    </lineage>
</organism>
<dbReference type="AlphaFoldDB" id="A0A4Q9MZ54"/>
<dbReference type="InterPro" id="IPR000210">
    <property type="entry name" value="BTB/POZ_dom"/>
</dbReference>
<dbReference type="PANTHER" id="PTHR22744">
    <property type="entry name" value="HELIX LOOP HELIX PROTEIN 21-RELATED"/>
    <property type="match status" value="1"/>
</dbReference>
<dbReference type="SUPFAM" id="SSF54695">
    <property type="entry name" value="POZ domain"/>
    <property type="match status" value="1"/>
</dbReference>
<dbReference type="OrthoDB" id="3199068at2759"/>
<name>A0A4Q9MZ54_9APHY</name>
<dbReference type="EMBL" id="ML143393">
    <property type="protein sequence ID" value="TBU32817.1"/>
    <property type="molecule type" value="Genomic_DNA"/>
</dbReference>
<dbReference type="SMART" id="SM00225">
    <property type="entry name" value="BTB"/>
    <property type="match status" value="1"/>
</dbReference>
<sequence length="248" mass="28123">MTSRISAPRELATPMVQVGRPLRNLPKRSAGNTPADMPAAGKCRHSDYCFDDGNVVLECQGTLYKVHRSTLERHSPVFREMFMLPQPEGSIEGLSEENPITLEGMEADDFTRLLSLLYPPVLGDCKITTVEEWMSIFEQADRWQIDCLRDKALRNLRMSYISPIPKILFWMRFRLPEEDIVQPFIDLIARPNSLSLSEAQAVGLELLVKIACARDMARDEGLCPHSGGFSVRRDEALSRIVHEVFYPS</sequence>
<dbReference type="CDD" id="cd18186">
    <property type="entry name" value="BTB_POZ_ZBTB_KLHL-like"/>
    <property type="match status" value="1"/>
</dbReference>
<protein>
    <recommendedName>
        <fullName evidence="1">BTB domain-containing protein</fullName>
    </recommendedName>
</protein>
<reference evidence="2" key="1">
    <citation type="submission" date="2019-01" db="EMBL/GenBank/DDBJ databases">
        <title>Draft genome sequences of three monokaryotic isolates of the white-rot basidiomycete fungus Dichomitus squalens.</title>
        <authorList>
            <consortium name="DOE Joint Genome Institute"/>
            <person name="Lopez S.C."/>
            <person name="Andreopoulos B."/>
            <person name="Pangilinan J."/>
            <person name="Lipzen A."/>
            <person name="Riley R."/>
            <person name="Ahrendt S."/>
            <person name="Ng V."/>
            <person name="Barry K."/>
            <person name="Daum C."/>
            <person name="Grigoriev I.V."/>
            <person name="Hilden K.S."/>
            <person name="Makela M.R."/>
            <person name="de Vries R.P."/>
        </authorList>
    </citation>
    <scope>NUCLEOTIDE SEQUENCE [LARGE SCALE GENOMIC DNA]</scope>
    <source>
        <strain evidence="2">OM18370.1</strain>
    </source>
</reference>
<proteinExistence type="predicted"/>
<evidence type="ECO:0000313" key="2">
    <source>
        <dbReference type="EMBL" id="TBU32817.1"/>
    </source>
</evidence>
<evidence type="ECO:0000259" key="1">
    <source>
        <dbReference type="PROSITE" id="PS50097"/>
    </source>
</evidence>
<dbReference type="Gene3D" id="3.30.710.10">
    <property type="entry name" value="Potassium Channel Kv1.1, Chain A"/>
    <property type="match status" value="1"/>
</dbReference>
<accession>A0A4Q9MZ54</accession>
<gene>
    <name evidence="2" type="ORF">BD311DRAFT_749783</name>
</gene>
<dbReference type="PANTHER" id="PTHR22744:SF17">
    <property type="entry name" value="BTB DOMAIN-CONTAINING PROTEIN"/>
    <property type="match status" value="1"/>
</dbReference>
<dbReference type="InterPro" id="IPR011333">
    <property type="entry name" value="SKP1/BTB/POZ_sf"/>
</dbReference>